<reference evidence="2 3" key="1">
    <citation type="submission" date="2019-01" db="EMBL/GenBank/DDBJ databases">
        <title>Draft genome sequences of three monokaryotic isolates of the white-rot basidiomycete fungus Dichomitus squalens.</title>
        <authorList>
            <consortium name="DOE Joint Genome Institute"/>
            <person name="Lopez S.C."/>
            <person name="Andreopoulos B."/>
            <person name="Pangilinan J."/>
            <person name="Lipzen A."/>
            <person name="Riley R."/>
            <person name="Ahrendt S."/>
            <person name="Ng V."/>
            <person name="Barry K."/>
            <person name="Daum C."/>
            <person name="Grigoriev I.V."/>
            <person name="Hilden K.S."/>
            <person name="Makela M.R."/>
            <person name="de Vries R.P."/>
        </authorList>
    </citation>
    <scope>NUCLEOTIDE SEQUENCE [LARGE SCALE GENOMIC DNA]</scope>
    <source>
        <strain evidence="2 3">CBS 464.89</strain>
    </source>
</reference>
<dbReference type="AlphaFoldDB" id="A0A4Q9Q012"/>
<dbReference type="STRING" id="114155.A0A4Q9Q012"/>
<keyword evidence="3" id="KW-1185">Reference proteome</keyword>
<evidence type="ECO:0000313" key="3">
    <source>
        <dbReference type="Proteomes" id="UP000292082"/>
    </source>
</evidence>
<dbReference type="EMBL" id="ML145106">
    <property type="protein sequence ID" value="TBU60315.1"/>
    <property type="molecule type" value="Genomic_DNA"/>
</dbReference>
<evidence type="ECO:0000313" key="2">
    <source>
        <dbReference type="EMBL" id="TBU60315.1"/>
    </source>
</evidence>
<protein>
    <submittedName>
        <fullName evidence="2">Uncharacterized protein</fullName>
    </submittedName>
</protein>
<name>A0A4Q9Q012_9APHY</name>
<proteinExistence type="predicted"/>
<gene>
    <name evidence="2" type="ORF">BD310DRAFT_1037998</name>
</gene>
<sequence>MHPTKLLSMSQLHSFLALFPAFLRAPPLLRALDFPRQVTAKPPTIVAFLLDQMFLRPHA</sequence>
<keyword evidence="1" id="KW-0732">Signal</keyword>
<evidence type="ECO:0000256" key="1">
    <source>
        <dbReference type="SAM" id="SignalP"/>
    </source>
</evidence>
<dbReference type="Proteomes" id="UP000292082">
    <property type="component" value="Unassembled WGS sequence"/>
</dbReference>
<feature type="signal peptide" evidence="1">
    <location>
        <begin position="1"/>
        <end position="31"/>
    </location>
</feature>
<accession>A0A4Q9Q012</accession>
<organism evidence="2 3">
    <name type="scientific">Dichomitus squalens</name>
    <dbReference type="NCBI Taxonomy" id="114155"/>
    <lineage>
        <taxon>Eukaryota</taxon>
        <taxon>Fungi</taxon>
        <taxon>Dikarya</taxon>
        <taxon>Basidiomycota</taxon>
        <taxon>Agaricomycotina</taxon>
        <taxon>Agaricomycetes</taxon>
        <taxon>Polyporales</taxon>
        <taxon>Polyporaceae</taxon>
        <taxon>Dichomitus</taxon>
    </lineage>
</organism>
<feature type="chain" id="PRO_5020438418" evidence="1">
    <location>
        <begin position="32"/>
        <end position="59"/>
    </location>
</feature>